<dbReference type="PROSITE" id="PS51170">
    <property type="entry name" value="CW"/>
    <property type="match status" value="1"/>
</dbReference>
<dbReference type="EMBL" id="AP014680">
    <property type="protein sequence ID" value="BAP85217.1"/>
    <property type="molecule type" value="Genomic_DNA"/>
</dbReference>
<name>A0A0A1GSG8_9LACO</name>
<keyword evidence="2" id="KW-0677">Repeat</keyword>
<keyword evidence="1 5" id="KW-0732">Signal</keyword>
<proteinExistence type="predicted"/>
<dbReference type="Pfam" id="PF13472">
    <property type="entry name" value="Lipase_GDSL_2"/>
    <property type="match status" value="1"/>
</dbReference>
<dbReference type="Proteomes" id="UP000031620">
    <property type="component" value="Chromosome"/>
</dbReference>
<dbReference type="Gene3D" id="2.10.270.10">
    <property type="entry name" value="Cholin Binding"/>
    <property type="match status" value="5"/>
</dbReference>
<sequence>MNNDIKVRFKMYKKGCQWLTCILTLAGVTMFSVATGNADTMDQANDSNNIGVQKNINSSSVNLENAGSDSANYVSSAPTQTKAATVNNTSTALADSTDKASSPAVANDQNKSQDDFTQDNYVAMGDSITQGWDGQETVATPYPEKVSQILSFNSVNGSSYAIGGAHIDGNASSDFTQRVNDLITDPELNSYDIVSIDYGINDLNYGNNSLIDIQNAMIDGINKIISANGNIKIYGILPIASYKLGGQDNIGAGGFSENDLLNAEAEVYQSFRIPYLDWRSDPIVTNDNYKQMLGTDVRDYTHPTQSTYNIIAQRVADFFKNNLPSTLTEHKSTLVPSAKFTGLVHESSTDSWYYYNDTGSKVIGFELINSSGYTEFNAKNGSANFVSANMNGEMYFNTITGQGIKNQLININNGLYYFDNNGYAVSGLQTIDGNQYYFNNQTYQAATNTIITVNGKNLFFDNNGQHQSGGYYVKNGNAYYLDPNTGQNVKNKYLQTPVGWLMFGKDNNGAAVSGVYQWAGSYYYFDSKTHLKVTNSIEQASWGDWYGFGNDGRILTGVNKIGNTYYDFNAKTYTMIVNNYAKSQWGSWYLFGSDGKILTGVQRWAGSYYYFDPVTYLKRTNAYLKAQWGSWYLFGSDGRILTGVQKWAGTYYYFDSQTFLKVTNAYVRSQWGSWYLFANDGKIVSGWTDWMGSTYYFDQQTYLKFTGVHVINGQTYNFDKNGMLDKTSK</sequence>
<dbReference type="InterPro" id="IPR018337">
    <property type="entry name" value="Cell_wall/Cho-bd_repeat"/>
</dbReference>
<accession>A0A0A1GSG8</accession>
<protein>
    <recommendedName>
        <fullName evidence="6">SGNH hydrolase-type esterase domain-containing protein</fullName>
    </recommendedName>
</protein>
<dbReference type="HOGENOM" id="CLU_379831_0_0_9"/>
<evidence type="ECO:0000259" key="6">
    <source>
        <dbReference type="Pfam" id="PF13472"/>
    </source>
</evidence>
<dbReference type="AlphaFoldDB" id="A0A0A1GSG8"/>
<dbReference type="InterPro" id="IPR022263">
    <property type="entry name" value="KxYKxGKxW"/>
</dbReference>
<evidence type="ECO:0000256" key="3">
    <source>
        <dbReference type="PROSITE-ProRule" id="PRU00591"/>
    </source>
</evidence>
<feature type="repeat" description="Cell wall-binding" evidence="3">
    <location>
        <begin position="405"/>
        <end position="424"/>
    </location>
</feature>
<evidence type="ECO:0000256" key="5">
    <source>
        <dbReference type="SAM" id="SignalP"/>
    </source>
</evidence>
<gene>
    <name evidence="7" type="ORF">LOOC260_106610</name>
</gene>
<dbReference type="CDD" id="cd00229">
    <property type="entry name" value="SGNH_hydrolase"/>
    <property type="match status" value="1"/>
</dbReference>
<dbReference type="SUPFAM" id="SSF52266">
    <property type="entry name" value="SGNH hydrolase"/>
    <property type="match status" value="1"/>
</dbReference>
<evidence type="ECO:0000313" key="7">
    <source>
        <dbReference type="EMBL" id="BAP85217.1"/>
    </source>
</evidence>
<feature type="region of interest" description="Disordered" evidence="4">
    <location>
        <begin position="93"/>
        <end position="116"/>
    </location>
</feature>
<organism evidence="7 8">
    <name type="scientific">Paucilactobacillus hokkaidonensis JCM 18461</name>
    <dbReference type="NCBI Taxonomy" id="1291742"/>
    <lineage>
        <taxon>Bacteria</taxon>
        <taxon>Bacillati</taxon>
        <taxon>Bacillota</taxon>
        <taxon>Bacilli</taxon>
        <taxon>Lactobacillales</taxon>
        <taxon>Lactobacillaceae</taxon>
        <taxon>Paucilactobacillus</taxon>
    </lineage>
</organism>
<evidence type="ECO:0000256" key="1">
    <source>
        <dbReference type="ARBA" id="ARBA00022729"/>
    </source>
</evidence>
<feature type="domain" description="SGNH hydrolase-type esterase" evidence="6">
    <location>
        <begin position="123"/>
        <end position="308"/>
    </location>
</feature>
<reference evidence="7 8" key="1">
    <citation type="submission" date="2014-11" db="EMBL/GenBank/DDBJ databases">
        <title>Complete genome sequence and analysis of Lactobacillus hokkaidonensis LOOC260T.</title>
        <authorList>
            <person name="Tanizawa Y."/>
            <person name="Tohno M."/>
            <person name="Kaminuma E."/>
            <person name="Nakamura Y."/>
            <person name="Arita M."/>
        </authorList>
    </citation>
    <scope>NUCLEOTIDE SEQUENCE [LARGE SCALE GENOMIC DNA]</scope>
    <source>
        <strain evidence="7 8">LOOC260</strain>
    </source>
</reference>
<dbReference type="InterPro" id="IPR013830">
    <property type="entry name" value="SGNH_hydro"/>
</dbReference>
<feature type="chain" id="PRO_5039101070" description="SGNH hydrolase-type esterase domain-containing protein" evidence="5">
    <location>
        <begin position="35"/>
        <end position="729"/>
    </location>
</feature>
<evidence type="ECO:0000256" key="2">
    <source>
        <dbReference type="ARBA" id="ARBA00022737"/>
    </source>
</evidence>
<dbReference type="KEGG" id="lho:LOOC260_106610"/>
<dbReference type="InterPro" id="IPR036514">
    <property type="entry name" value="SGNH_hydro_sf"/>
</dbReference>
<dbReference type="Pfam" id="PF19127">
    <property type="entry name" value="Choline_bind_3"/>
    <property type="match status" value="1"/>
</dbReference>
<dbReference type="RefSeq" id="WP_052467267.1">
    <property type="nucleotide sequence ID" value="NZ_AP014680.1"/>
</dbReference>
<evidence type="ECO:0000313" key="8">
    <source>
        <dbReference type="Proteomes" id="UP000031620"/>
    </source>
</evidence>
<dbReference type="Gene3D" id="3.40.50.1110">
    <property type="entry name" value="SGNH hydrolase"/>
    <property type="match status" value="1"/>
</dbReference>
<dbReference type="SUPFAM" id="SSF69360">
    <property type="entry name" value="Cell wall binding repeat"/>
    <property type="match status" value="2"/>
</dbReference>
<evidence type="ECO:0000256" key="4">
    <source>
        <dbReference type="SAM" id="MobiDB-lite"/>
    </source>
</evidence>
<feature type="signal peptide" evidence="5">
    <location>
        <begin position="1"/>
        <end position="34"/>
    </location>
</feature>
<dbReference type="Pfam" id="PF19258">
    <property type="entry name" value="KxYKxGKxW_sig"/>
    <property type="match status" value="1"/>
</dbReference>
<dbReference type="STRING" id="1291742.LOOC260_106610"/>